<evidence type="ECO:0000313" key="1">
    <source>
        <dbReference type="EMBL" id="QJR01037.1"/>
    </source>
</evidence>
<evidence type="ECO:0000313" key="2">
    <source>
        <dbReference type="Proteomes" id="UP000502611"/>
    </source>
</evidence>
<sequence length="319" mass="35670">MESIEPISGWMLNRIVALDSVRPGFAGYMLRAGVERRQVVAAFLATAKPTDHGNEEIARILMKDRHHAILLMAYDHVPAGFRSALAKCGAQPHDREFYPRLWSILNGGPRHAITAVQSAPTLGPDRLSIITSLPVDLSDSRISAKIKDKAQAADIVLAVDLLERRGLDRTKIVEALRRSTKLADTIKRWSFRMPFPAGPIRACDGYRPIIDGLDLAATAKRYRNCSRRYFTALLSAEHAFGEFQHDGQNVLISYDRSQGYWLIEGVYGHRNGNVPAGVSDAAYAFAARNGIMTRRMVDRSDNAMEALRRLSRHYADWDI</sequence>
<dbReference type="Proteomes" id="UP000502611">
    <property type="component" value="Chromosome"/>
</dbReference>
<name>A0A6M4G5R4_SPHYA</name>
<dbReference type="RefSeq" id="WP_169860006.1">
    <property type="nucleotide sequence ID" value="NZ_CP053021.1"/>
</dbReference>
<organism evidence="1 2">
    <name type="scientific">Sphingobium yanoikuyae</name>
    <name type="common">Sphingomonas yanoikuyae</name>
    <dbReference type="NCBI Taxonomy" id="13690"/>
    <lineage>
        <taxon>Bacteria</taxon>
        <taxon>Pseudomonadati</taxon>
        <taxon>Pseudomonadota</taxon>
        <taxon>Alphaproteobacteria</taxon>
        <taxon>Sphingomonadales</taxon>
        <taxon>Sphingomonadaceae</taxon>
        <taxon>Sphingobium</taxon>
    </lineage>
</organism>
<reference evidence="1 2" key="1">
    <citation type="submission" date="2020-04" db="EMBL/GenBank/DDBJ databases">
        <title>The Whole Genome Analysis of High salt-tolerant Sphingobium yanoikuyae YC-XJ2 with Aryl organophosphorus flame retardants (aryl-OPFRs)-degrading capacity and characteristics of Related phosphotriesterase.</title>
        <authorList>
            <person name="Li X."/>
        </authorList>
    </citation>
    <scope>NUCLEOTIDE SEQUENCE [LARGE SCALE GENOMIC DNA]</scope>
    <source>
        <strain evidence="1 2">YC-XJ2</strain>
    </source>
</reference>
<proteinExistence type="predicted"/>
<gene>
    <name evidence="1" type="ORF">HH800_01790</name>
</gene>
<accession>A0A6M4G5R4</accession>
<protein>
    <submittedName>
        <fullName evidence="1">Uncharacterized protein</fullName>
    </submittedName>
</protein>
<dbReference type="EMBL" id="CP053021">
    <property type="protein sequence ID" value="QJR01037.1"/>
    <property type="molecule type" value="Genomic_DNA"/>
</dbReference>
<dbReference type="AlphaFoldDB" id="A0A6M4G5R4"/>